<keyword evidence="2" id="KW-0812">Transmembrane</keyword>
<name>A0A7S3QDJ8_9STRA</name>
<feature type="region of interest" description="Disordered" evidence="1">
    <location>
        <begin position="513"/>
        <end position="538"/>
    </location>
</feature>
<keyword evidence="2" id="KW-0472">Membrane</keyword>
<feature type="compositionally biased region" description="Acidic residues" evidence="1">
    <location>
        <begin position="528"/>
        <end position="538"/>
    </location>
</feature>
<dbReference type="AlphaFoldDB" id="A0A7S3QDJ8"/>
<feature type="compositionally biased region" description="Low complexity" evidence="1">
    <location>
        <begin position="88"/>
        <end position="104"/>
    </location>
</feature>
<keyword evidence="3" id="KW-0732">Signal</keyword>
<feature type="region of interest" description="Disordered" evidence="1">
    <location>
        <begin position="575"/>
        <end position="598"/>
    </location>
</feature>
<organism evidence="4">
    <name type="scientific">Chaetoceros debilis</name>
    <dbReference type="NCBI Taxonomy" id="122233"/>
    <lineage>
        <taxon>Eukaryota</taxon>
        <taxon>Sar</taxon>
        <taxon>Stramenopiles</taxon>
        <taxon>Ochrophyta</taxon>
        <taxon>Bacillariophyta</taxon>
        <taxon>Coscinodiscophyceae</taxon>
        <taxon>Chaetocerotophycidae</taxon>
        <taxon>Chaetocerotales</taxon>
        <taxon>Chaetocerotaceae</taxon>
        <taxon>Chaetoceros</taxon>
    </lineage>
</organism>
<feature type="chain" id="PRO_5031376813" evidence="3">
    <location>
        <begin position="23"/>
        <end position="616"/>
    </location>
</feature>
<feature type="region of interest" description="Disordered" evidence="1">
    <location>
        <begin position="459"/>
        <end position="483"/>
    </location>
</feature>
<feature type="signal peptide" evidence="3">
    <location>
        <begin position="1"/>
        <end position="22"/>
    </location>
</feature>
<evidence type="ECO:0000256" key="1">
    <source>
        <dbReference type="SAM" id="MobiDB-lite"/>
    </source>
</evidence>
<evidence type="ECO:0000256" key="2">
    <source>
        <dbReference type="SAM" id="Phobius"/>
    </source>
</evidence>
<feature type="compositionally biased region" description="Low complexity" evidence="1">
    <location>
        <begin position="117"/>
        <end position="142"/>
    </location>
</feature>
<feature type="region of interest" description="Disordered" evidence="1">
    <location>
        <begin position="85"/>
        <end position="142"/>
    </location>
</feature>
<evidence type="ECO:0000256" key="3">
    <source>
        <dbReference type="SAM" id="SignalP"/>
    </source>
</evidence>
<feature type="compositionally biased region" description="Acidic residues" evidence="1">
    <location>
        <begin position="589"/>
        <end position="598"/>
    </location>
</feature>
<sequence length="616" mass="66612">MRFTSTILLLATAVIVPSPSIAKVSTIRKRSRVYNRVRGRHLNGDGTVVNKHQSNIRIARIGTSIIPDDEDSKIQSVMISRKDMETFAPKSSKASAKGPKSSKAVTKAPTSTKGPKSSKAVTKAPTSSKSSKSSKTTKSPKATKALSVTLGVNGSCDCSPATTQYFIKYIVDVYETQYPGVSLNAISSQCAAFCGGEGSELSPEKLSSLPGDDKLEIKIGGYQEAEFGQENLFEDPDKATVDMSSMLKSDIDNDKLATETQFPITSGYVDVFTSSMFYDAISINLVINGICECSPSTTDYFVQYIAKAYVAQYAGVFVETDDVQCSGSCDVDANSNGVIEEGNGRFLAGGDFVQISMVGHQYVRQGQEYLLVDRDEASATMTQTLSSNIDMLAKETKLPITSGSVEIQSALTLQMSSTLPIAEDEPKSFGIAAGIAIAAGGAALIAMLGFLLSYRRKPTSSEVEDDEVDEVISDNTEDGPTREEKDRAIILMHYDLANGTSTALAGAKVEDYAHSDDEMSQTSFAQENEPDHEQDVDEDDVSYVTNATKEPIFVSPEMLAAVNGVTEEINIRLDDDSCQNDEMSHTSFDQEEEHDEDDVSYAMTAVATVDRHWKQL</sequence>
<feature type="transmembrane region" description="Helical" evidence="2">
    <location>
        <begin position="429"/>
        <end position="452"/>
    </location>
</feature>
<proteinExistence type="predicted"/>
<reference evidence="4" key="1">
    <citation type="submission" date="2021-01" db="EMBL/GenBank/DDBJ databases">
        <authorList>
            <person name="Corre E."/>
            <person name="Pelletier E."/>
            <person name="Niang G."/>
            <person name="Scheremetjew M."/>
            <person name="Finn R."/>
            <person name="Kale V."/>
            <person name="Holt S."/>
            <person name="Cochrane G."/>
            <person name="Meng A."/>
            <person name="Brown T."/>
            <person name="Cohen L."/>
        </authorList>
    </citation>
    <scope>NUCLEOTIDE SEQUENCE</scope>
    <source>
        <strain evidence="4">MM31A-1</strain>
    </source>
</reference>
<gene>
    <name evidence="4" type="ORF">CDEB00056_LOCUS18601</name>
</gene>
<protein>
    <submittedName>
        <fullName evidence="4">Uncharacterized protein</fullName>
    </submittedName>
</protein>
<evidence type="ECO:0000313" key="4">
    <source>
        <dbReference type="EMBL" id="CAE0473748.1"/>
    </source>
</evidence>
<keyword evidence="2" id="KW-1133">Transmembrane helix</keyword>
<feature type="compositionally biased region" description="Acidic residues" evidence="1">
    <location>
        <begin position="462"/>
        <end position="477"/>
    </location>
</feature>
<dbReference type="EMBL" id="HBIO01024215">
    <property type="protein sequence ID" value="CAE0473748.1"/>
    <property type="molecule type" value="Transcribed_RNA"/>
</dbReference>
<accession>A0A7S3QDJ8</accession>